<feature type="compositionally biased region" description="Basic and acidic residues" evidence="3">
    <location>
        <begin position="519"/>
        <end position="537"/>
    </location>
</feature>
<organism evidence="5">
    <name type="scientific">Hydra vulgaris</name>
    <name type="common">Hydra</name>
    <name type="synonym">Hydra attenuata</name>
    <dbReference type="NCBI Taxonomy" id="6087"/>
    <lineage>
        <taxon>Eukaryota</taxon>
        <taxon>Metazoa</taxon>
        <taxon>Cnidaria</taxon>
        <taxon>Hydrozoa</taxon>
        <taxon>Hydroidolina</taxon>
        <taxon>Anthoathecata</taxon>
        <taxon>Aplanulata</taxon>
        <taxon>Hydridae</taxon>
        <taxon>Hydra</taxon>
    </lineage>
</organism>
<accession>T2M5V4</accession>
<evidence type="ECO:0000256" key="3">
    <source>
        <dbReference type="SAM" id="MobiDB-lite"/>
    </source>
</evidence>
<feature type="compositionally biased region" description="Basic and acidic residues" evidence="3">
    <location>
        <begin position="300"/>
        <end position="324"/>
    </location>
</feature>
<dbReference type="InterPro" id="IPR013894">
    <property type="entry name" value="RMI1_OB"/>
</dbReference>
<feature type="compositionally biased region" description="Basic and acidic residues" evidence="3">
    <location>
        <begin position="454"/>
        <end position="473"/>
    </location>
</feature>
<feature type="compositionally biased region" description="Basic and acidic residues" evidence="3">
    <location>
        <begin position="557"/>
        <end position="573"/>
    </location>
</feature>
<gene>
    <name evidence="5" type="primary">TDRD3</name>
</gene>
<dbReference type="SMART" id="SM01161">
    <property type="entry name" value="DUF1767"/>
    <property type="match status" value="1"/>
</dbReference>
<name>T2M5V4_HYDVU</name>
<reference evidence="5" key="1">
    <citation type="journal article" date="2013" name="Genome Biol. Evol.">
        <title>Punctuated emergences of genetic and phenotypic innovations in eumetazoan, bilaterian, euteleostome, and hominidae ancestors.</title>
        <authorList>
            <person name="Wenger Y."/>
            <person name="Galliot B."/>
        </authorList>
    </citation>
    <scope>NUCLEOTIDE SEQUENCE</scope>
    <source>
        <tissue evidence="5">Whole animals</tissue>
    </source>
</reference>
<dbReference type="Gene3D" id="2.40.50.770">
    <property type="entry name" value="RecQ-mediated genome instability protein Rmi1, C-terminal domain"/>
    <property type="match status" value="1"/>
</dbReference>
<dbReference type="PANTHER" id="PTHR13681">
    <property type="entry name" value="SURVIVAL OF MOTOR NEURON-RELATED-SPLICING FACTOR 30-RELATED"/>
    <property type="match status" value="1"/>
</dbReference>
<dbReference type="PANTHER" id="PTHR13681:SF24">
    <property type="entry name" value="TUDOR DOMAIN-CONTAINING PROTEIN 3"/>
    <property type="match status" value="1"/>
</dbReference>
<dbReference type="InterPro" id="IPR042470">
    <property type="entry name" value="RMI1_N_C_sf"/>
</dbReference>
<evidence type="ECO:0000259" key="4">
    <source>
        <dbReference type="Pfam" id="PF08585"/>
    </source>
</evidence>
<dbReference type="AlphaFoldDB" id="T2M5V4"/>
<feature type="compositionally biased region" description="Polar residues" evidence="3">
    <location>
        <begin position="541"/>
        <end position="556"/>
    </location>
</feature>
<comment type="subcellular location">
    <subcellularLocation>
        <location evidence="1">Nucleus</location>
    </subcellularLocation>
</comment>
<dbReference type="Pfam" id="PF08585">
    <property type="entry name" value="RMI1_N_C"/>
    <property type="match status" value="1"/>
</dbReference>
<dbReference type="EMBL" id="HAAD01001090">
    <property type="protein sequence ID" value="CDG67322.1"/>
    <property type="molecule type" value="mRNA"/>
</dbReference>
<feature type="compositionally biased region" description="Basic and acidic residues" evidence="3">
    <location>
        <begin position="403"/>
        <end position="421"/>
    </location>
</feature>
<evidence type="ECO:0000313" key="5">
    <source>
        <dbReference type="EMBL" id="CDG67322.1"/>
    </source>
</evidence>
<dbReference type="OrthoDB" id="2138378at2759"/>
<sequence length="933" mass="108104">MEELKNRGWYLSENGFKCCIAALDLKTSHSQVNDIIKIALNHDLHHIGDNALPENISSGQCTFINGPIVLQVHKQSNISAPAINQESSSAPRLLKLTLTDGKLNCVAIEYSRLLDINTDVLVPGSKVCLLGSTNILNGVILLEHGKFVFLGGQVARLKEKWDMMKKTFLNRKINGVISGPPPFLEFDPTKINEIQKLKNGKSCDILKKQLNLQNGAKQMEMEQNGAKQMEMEQAKNLLKSGFTSLQTKPDKKLQTESGYRTKKEINGWKDELQPNNYSKHNPVKAEKKIEISLEDEKQNNDKWTTKNEEKTKYLSDTQKQEGGDTQKGFLINNFFQNVIPKDAETGCQSTNYSHGKDENIYMQSCSNKKSYRDQQSTRDSITYTQQNEKTRDHKKYTQSTDFTRNDRKYTQLSENARDDIRNQSSGSNRDERKYTQPSDNTQGDKKFSHSRYNTQDDKKFTQSRDNTLADRKYTQLSNYPQDGLKQIQSSDNTRDNRKYKYVSDISQDGKKYTQSSDNTRNDKNYKQSRDNAQDDRKKKQSAYNDQNNRKYSQQLDNKYKQPSDKTIQGDRKYIQSSGNRKNLDHKEENLPYTNDNLSEKDKKKDFQFSSHKQDLRTSSLKENKKYTQTTENIKNSGSRKLSQKDGEIKSWSKNIHDVQQKTAETEVSKDVENKKKERGEPKRDFSNKKIHPSSYKKDTSDRKFATEERDHIQQKDYRKGTLQKYEDENSRQINYKCDNQSKDHEKVRGEYKQNNSINDSKNISRDNFKKMPKERFDYKNDVQQVEKKVYPKTSVTTSIAEKVSDLSNLKRVSLEALFASASKEDDYIDSAVINQSVTSINDKFHFSKPGNLAAYQTAIPVSHQQHQMLMEQQAAYFQWIMAQQGFNPQFIQGIYQGSSSYYPPMHQDHNYYDENDVYTGSQYENENNQNLYH</sequence>
<feature type="compositionally biased region" description="Polar residues" evidence="3">
    <location>
        <begin position="377"/>
        <end position="387"/>
    </location>
</feature>
<feature type="compositionally biased region" description="Basic and acidic residues" evidence="3">
    <location>
        <begin position="597"/>
        <end position="625"/>
    </location>
</feature>
<feature type="compositionally biased region" description="Polar residues" evidence="3">
    <location>
        <begin position="626"/>
        <end position="640"/>
    </location>
</feature>
<proteinExistence type="evidence at transcript level"/>
<keyword evidence="2" id="KW-0539">Nucleus</keyword>
<evidence type="ECO:0000256" key="2">
    <source>
        <dbReference type="ARBA" id="ARBA00023242"/>
    </source>
</evidence>
<feature type="compositionally biased region" description="Polar residues" evidence="3">
    <location>
        <begin position="474"/>
        <end position="491"/>
    </location>
</feature>
<feature type="compositionally biased region" description="Basic and acidic residues" evidence="3">
    <location>
        <begin position="642"/>
        <end position="687"/>
    </location>
</feature>
<evidence type="ECO:0000256" key="1">
    <source>
        <dbReference type="ARBA" id="ARBA00004123"/>
    </source>
</evidence>
<feature type="compositionally biased region" description="Basic and acidic residues" evidence="3">
    <location>
        <begin position="695"/>
        <end position="730"/>
    </location>
</feature>
<feature type="domain" description="RecQ mediated genome instability protein 1 OB-fold" evidence="4">
    <location>
        <begin position="52"/>
        <end position="162"/>
    </location>
</feature>
<feature type="region of interest" description="Disordered" evidence="3">
    <location>
        <begin position="367"/>
        <end position="734"/>
    </location>
</feature>
<protein>
    <submittedName>
        <fullName evidence="5">Tudor domain-containing protein 3</fullName>
    </submittedName>
</protein>
<dbReference type="GO" id="GO:0005634">
    <property type="term" value="C:nucleus"/>
    <property type="evidence" value="ECO:0007669"/>
    <property type="project" value="UniProtKB-SubCell"/>
</dbReference>
<feature type="region of interest" description="Disordered" evidence="3">
    <location>
        <begin position="300"/>
        <end position="325"/>
    </location>
</feature>